<keyword evidence="1" id="KW-0175">Coiled coil</keyword>
<evidence type="ECO:0000256" key="1">
    <source>
        <dbReference type="SAM" id="Coils"/>
    </source>
</evidence>
<dbReference type="GO" id="GO:0004842">
    <property type="term" value="F:ubiquitin-protein transferase activity"/>
    <property type="evidence" value="ECO:0007669"/>
    <property type="project" value="InterPro"/>
</dbReference>
<accession>X6LZN0</accession>
<gene>
    <name evidence="3" type="ORF">RFI_30585</name>
</gene>
<dbReference type="Proteomes" id="UP000023152">
    <property type="component" value="Unassembled WGS sequence"/>
</dbReference>
<dbReference type="GO" id="GO:0016567">
    <property type="term" value="P:protein ubiquitination"/>
    <property type="evidence" value="ECO:0007669"/>
    <property type="project" value="InterPro"/>
</dbReference>
<reference evidence="3 4" key="1">
    <citation type="journal article" date="2013" name="Curr. Biol.">
        <title>The Genome of the Foraminiferan Reticulomyxa filosa.</title>
        <authorList>
            <person name="Glockner G."/>
            <person name="Hulsmann N."/>
            <person name="Schleicher M."/>
            <person name="Noegel A.A."/>
            <person name="Eichinger L."/>
            <person name="Gallinger C."/>
            <person name="Pawlowski J."/>
            <person name="Sierra R."/>
            <person name="Euteneuer U."/>
            <person name="Pillet L."/>
            <person name="Moustafa A."/>
            <person name="Platzer M."/>
            <person name="Groth M."/>
            <person name="Szafranski K."/>
            <person name="Schliwa M."/>
        </authorList>
    </citation>
    <scope>NUCLEOTIDE SEQUENCE [LARGE SCALE GENOMIC DNA]</scope>
</reference>
<dbReference type="AlphaFoldDB" id="X6LZN0"/>
<sequence>MIHQIFKEPPPLFNTWTNIPHSKIGEFNDNLEGARGLIGGYDNDLLFIAHFPKNMQVIDLKTMQNMSQVQNATLPKEEYEFGVEHCAFVPLTIGDEPVTNHYILFCHSTGLLIKFDEKNRAFQYDTLPTCKALRNFTFYSFFHLYDFLFVCGGMSSTDKKKSKNIWKFAMKKKTWSECSVTLPIESSSTCAIMNHDYTYAHVIGGTNSAEKRQKIHIRINMEELLEKSELLQIVQEKMQPRKESCLSIPQSIELGDEQKQEGETDKIGEMPRELEEIEKAMSDIQKGLQMLQHEIHMDWDNVNWNRTDLWGSDGLVSELNKKLNKKTFEIISFLTCVSKLKQNLAEILDRTQQASKQNLKRFQDTQLKLVEKRDMKNSLKKELDNVMRRYVQCVNEWNVLALEVQADDSKQKTDGLMKVLTSTIETNTNLLQRCKESSNKMVTSQQENKERMHEQLKKLKSKWPQWKEHHIAIFIGQTLNSTKRQIHDFCDTVRHNHIDVQSFSKMTEHELATTFHIAEFLDACLVHDSFHLVRYMYPIDGGRPIGMQCIPDVLLCPISRTIMKDPVIVTDGKTYDQASITIDACLHREYASLKSEHVYNSGIAHVVLAVNVGRHHITNRENKENSIKRFLKYIKQNQNKLNLNCKLITIYAKKFKNINNLRDVRNKQNIECSKYKLNKTLSKICEKFMLRIGALNNKQDKC</sequence>
<feature type="domain" description="U-box" evidence="2">
    <location>
        <begin position="549"/>
        <end position="580"/>
    </location>
</feature>
<organism evidence="3 4">
    <name type="scientific">Reticulomyxa filosa</name>
    <dbReference type="NCBI Taxonomy" id="46433"/>
    <lineage>
        <taxon>Eukaryota</taxon>
        <taxon>Sar</taxon>
        <taxon>Rhizaria</taxon>
        <taxon>Retaria</taxon>
        <taxon>Foraminifera</taxon>
        <taxon>Monothalamids</taxon>
        <taxon>Reticulomyxidae</taxon>
        <taxon>Reticulomyxa</taxon>
    </lineage>
</organism>
<dbReference type="InterPro" id="IPR013083">
    <property type="entry name" value="Znf_RING/FYVE/PHD"/>
</dbReference>
<dbReference type="InterPro" id="IPR003613">
    <property type="entry name" value="Ubox_domain"/>
</dbReference>
<feature type="coiled-coil region" evidence="1">
    <location>
        <begin position="337"/>
        <end position="396"/>
    </location>
</feature>
<dbReference type="Pfam" id="PF04564">
    <property type="entry name" value="U-box"/>
    <property type="match status" value="1"/>
</dbReference>
<dbReference type="SUPFAM" id="SSF50965">
    <property type="entry name" value="Galactose oxidase, central domain"/>
    <property type="match status" value="1"/>
</dbReference>
<name>X6LZN0_RETFI</name>
<keyword evidence="4" id="KW-1185">Reference proteome</keyword>
<comment type="caution">
    <text evidence="3">The sequence shown here is derived from an EMBL/GenBank/DDBJ whole genome shotgun (WGS) entry which is preliminary data.</text>
</comment>
<protein>
    <submittedName>
        <fullName evidence="3">Viral A-type inclusion protein</fullName>
    </submittedName>
</protein>
<evidence type="ECO:0000259" key="2">
    <source>
        <dbReference type="PROSITE" id="PS51698"/>
    </source>
</evidence>
<dbReference type="Gene3D" id="3.30.40.10">
    <property type="entry name" value="Zinc/RING finger domain, C3HC4 (zinc finger)"/>
    <property type="match status" value="1"/>
</dbReference>
<dbReference type="InterPro" id="IPR011043">
    <property type="entry name" value="Gal_Oxase/kelch_b-propeller"/>
</dbReference>
<dbReference type="EMBL" id="ASPP01026776">
    <property type="protein sequence ID" value="ETO06806.1"/>
    <property type="molecule type" value="Genomic_DNA"/>
</dbReference>
<dbReference type="PROSITE" id="PS51698">
    <property type="entry name" value="U_BOX"/>
    <property type="match status" value="1"/>
</dbReference>
<evidence type="ECO:0000313" key="4">
    <source>
        <dbReference type="Proteomes" id="UP000023152"/>
    </source>
</evidence>
<dbReference type="SUPFAM" id="SSF57850">
    <property type="entry name" value="RING/U-box"/>
    <property type="match status" value="1"/>
</dbReference>
<proteinExistence type="predicted"/>
<evidence type="ECO:0000313" key="3">
    <source>
        <dbReference type="EMBL" id="ETO06806.1"/>
    </source>
</evidence>